<gene>
    <name evidence="1" type="ORF">NWI01_34050</name>
</gene>
<dbReference type="AlphaFoldDB" id="A0A4Y3WF42"/>
<evidence type="ECO:0000313" key="1">
    <source>
        <dbReference type="EMBL" id="GEC17513.1"/>
    </source>
</evidence>
<dbReference type="EMBL" id="BJNF01000114">
    <property type="protein sequence ID" value="GEC17513.1"/>
    <property type="molecule type" value="Genomic_DNA"/>
</dbReference>
<reference evidence="1 2" key="1">
    <citation type="submission" date="2019-06" db="EMBL/GenBank/DDBJ databases">
        <title>Whole genome shotgun sequence of Nitrobacter winogradskyi NBRC 14297.</title>
        <authorList>
            <person name="Hosoyama A."/>
            <person name="Uohara A."/>
            <person name="Ohji S."/>
            <person name="Ichikawa N."/>
        </authorList>
    </citation>
    <scope>NUCLEOTIDE SEQUENCE [LARGE SCALE GENOMIC DNA]</scope>
    <source>
        <strain evidence="1 2">NBRC 14297</strain>
    </source>
</reference>
<dbReference type="RefSeq" id="WP_141385249.1">
    <property type="nucleotide sequence ID" value="NZ_BJNF01000114.1"/>
</dbReference>
<organism evidence="1 2">
    <name type="scientific">Nitrobacter winogradskyi</name>
    <name type="common">Nitrobacter agilis</name>
    <dbReference type="NCBI Taxonomy" id="913"/>
    <lineage>
        <taxon>Bacteria</taxon>
        <taxon>Pseudomonadati</taxon>
        <taxon>Pseudomonadota</taxon>
        <taxon>Alphaproteobacteria</taxon>
        <taxon>Hyphomicrobiales</taxon>
        <taxon>Nitrobacteraceae</taxon>
        <taxon>Nitrobacter</taxon>
    </lineage>
</organism>
<name>A0A4Y3WF42_NITWI</name>
<protein>
    <recommendedName>
        <fullName evidence="3">DUF2274 domain-containing protein</fullName>
    </recommendedName>
</protein>
<evidence type="ECO:0008006" key="3">
    <source>
        <dbReference type="Google" id="ProtNLM"/>
    </source>
</evidence>
<accession>A0A4Y3WF42</accession>
<proteinExistence type="predicted"/>
<dbReference type="Pfam" id="PF10038">
    <property type="entry name" value="DUF2274"/>
    <property type="match status" value="1"/>
</dbReference>
<dbReference type="Proteomes" id="UP000318825">
    <property type="component" value="Unassembled WGS sequence"/>
</dbReference>
<dbReference type="InterPro" id="IPR018733">
    <property type="entry name" value="DUF2274"/>
</dbReference>
<comment type="caution">
    <text evidence="1">The sequence shown here is derived from an EMBL/GenBank/DDBJ whole genome shotgun (WGS) entry which is preliminary data.</text>
</comment>
<evidence type="ECO:0000313" key="2">
    <source>
        <dbReference type="Proteomes" id="UP000318825"/>
    </source>
</evidence>
<dbReference type="OrthoDB" id="9803810at2"/>
<sequence length="61" mass="6862">MVKFPRAGYRNLIAYADVRAHGGDNGTAPDPIKLVVPMLQRFMATDKAFRKARAQFRQNPS</sequence>